<sequence>MTSGSSVPSASEQQSASASRLMRFTGHAYLRQRIVLSVLSGRPIRIDKIRASSSFTEPGLSNYEASFLRLIEKITNGSKVEIGYTGTSIFLKPGIVSGGKVTHDCGADKSISWYLEWIICLAPFAKRELHLTLKGITTHYNELGADILRTVTLPHLQLFMPTELSSLSSPLELRILKRGAPPLGGGEVFFCCPLLPSTGGTGSGGSSAGGMIRSLNFTQPGRVRRIRGIASATRVSPQMANRMIDSARGVLNRYIPDLYLFADVFKGDESGKSPGYALSLVATSTTGVLHCAEALSNPSSSEQSLSTPEEVALSASRALLTEIASRGCIDRAHQAMVLLLMAVGPEDVSKVRMGRLTANAVQMLRDIQDTLGVRFKIKDADAEQGKKRAKSVVHAENAEPSETKVEVEGDEVILSCFGVAVRGARKVG</sequence>
<proteinExistence type="inferred from homology"/>
<keyword evidence="3" id="KW-0690">Ribosome biogenesis</keyword>
<dbReference type="Gene3D" id="3.30.360.20">
    <property type="entry name" value="RNA 3'-terminal phosphate cyclase, insert domain"/>
    <property type="match status" value="1"/>
</dbReference>
<dbReference type="InterPro" id="IPR013792">
    <property type="entry name" value="RNA3'P_cycl/enolpyr_Trfase_a/b"/>
</dbReference>
<evidence type="ECO:0000256" key="3">
    <source>
        <dbReference type="ARBA" id="ARBA00022517"/>
    </source>
</evidence>
<dbReference type="FunFam" id="3.30.360.20:FF:000001">
    <property type="entry name" value="RNA terminal phosphate cyclase-like 1"/>
    <property type="match status" value="1"/>
</dbReference>
<dbReference type="GO" id="GO:0000479">
    <property type="term" value="P:endonucleolytic cleavage of tricistronic rRNA transcript (SSU-rRNA, 5.8S rRNA, LSU-rRNA)"/>
    <property type="evidence" value="ECO:0007669"/>
    <property type="project" value="TreeGrafter"/>
</dbReference>
<reference evidence="7 8" key="1">
    <citation type="submission" date="2014-05" db="EMBL/GenBank/DDBJ databases">
        <title>Draft genome sequence of a rare smut relative, Tilletiaria anomala UBC 951.</title>
        <authorList>
            <consortium name="DOE Joint Genome Institute"/>
            <person name="Toome M."/>
            <person name="Kuo A."/>
            <person name="Henrissat B."/>
            <person name="Lipzen A."/>
            <person name="Tritt A."/>
            <person name="Yoshinaga Y."/>
            <person name="Zane M."/>
            <person name="Barry K."/>
            <person name="Grigoriev I.V."/>
            <person name="Spatafora J.W."/>
            <person name="Aimea M.C."/>
        </authorList>
    </citation>
    <scope>NUCLEOTIDE SEQUENCE [LARGE SCALE GENOMIC DNA]</scope>
    <source>
        <strain evidence="7 8">UBC 951</strain>
    </source>
</reference>
<evidence type="ECO:0000256" key="1">
    <source>
        <dbReference type="ARBA" id="ARBA00004604"/>
    </source>
</evidence>
<gene>
    <name evidence="7" type="ORF">K437DRAFT_256458</name>
</gene>
<organism evidence="7 8">
    <name type="scientific">Tilletiaria anomala (strain ATCC 24038 / CBS 436.72 / UBC 951)</name>
    <dbReference type="NCBI Taxonomy" id="1037660"/>
    <lineage>
        <taxon>Eukaryota</taxon>
        <taxon>Fungi</taxon>
        <taxon>Dikarya</taxon>
        <taxon>Basidiomycota</taxon>
        <taxon>Ustilaginomycotina</taxon>
        <taxon>Exobasidiomycetes</taxon>
        <taxon>Georgefischeriales</taxon>
        <taxon>Tilletiariaceae</taxon>
        <taxon>Tilletiaria</taxon>
    </lineage>
</organism>
<feature type="domain" description="RNA 3'-terminal phosphate cyclase" evidence="5">
    <location>
        <begin position="23"/>
        <end position="377"/>
    </location>
</feature>
<evidence type="ECO:0000313" key="8">
    <source>
        <dbReference type="Proteomes" id="UP000027361"/>
    </source>
</evidence>
<protein>
    <submittedName>
        <fullName evidence="7">18S rRNA biogenesis protein</fullName>
    </submittedName>
</protein>
<dbReference type="GO" id="GO:0005730">
    <property type="term" value="C:nucleolus"/>
    <property type="evidence" value="ECO:0007669"/>
    <property type="project" value="UniProtKB-SubCell"/>
</dbReference>
<comment type="subcellular location">
    <subcellularLocation>
        <location evidence="1">Nucleus</location>
        <location evidence="1">Nucleolus</location>
    </subcellularLocation>
</comment>
<dbReference type="HOGENOM" id="CLU_027882_1_0_1"/>
<keyword evidence="4" id="KW-0539">Nucleus</keyword>
<dbReference type="PANTHER" id="PTHR11096:SF1">
    <property type="entry name" value="RNA 3'-TERMINAL PHOSPHATE CYCLASE-LIKE PROTEIN"/>
    <property type="match status" value="1"/>
</dbReference>
<dbReference type="AlphaFoldDB" id="A0A066W4N1"/>
<dbReference type="Gene3D" id="3.65.10.20">
    <property type="entry name" value="RNA 3'-terminal phosphate cyclase domain"/>
    <property type="match status" value="1"/>
</dbReference>
<dbReference type="SUPFAM" id="SSF55205">
    <property type="entry name" value="EPT/RTPC-like"/>
    <property type="match status" value="1"/>
</dbReference>
<dbReference type="InParanoid" id="A0A066W4N1"/>
<evidence type="ECO:0000256" key="2">
    <source>
        <dbReference type="ARBA" id="ARBA00007089"/>
    </source>
</evidence>
<evidence type="ECO:0000256" key="4">
    <source>
        <dbReference type="ARBA" id="ARBA00023242"/>
    </source>
</evidence>
<dbReference type="Pfam" id="PF05189">
    <property type="entry name" value="RTC_insert"/>
    <property type="match status" value="1"/>
</dbReference>
<dbReference type="InterPro" id="IPR023797">
    <property type="entry name" value="RNA3'_phos_cyclase_dom"/>
</dbReference>
<dbReference type="OMA" id="YTDQNKG"/>
<dbReference type="GeneID" id="25264429"/>
<name>A0A066W4N1_TILAU</name>
<dbReference type="InterPro" id="IPR016443">
    <property type="entry name" value="RNA3'_term_phos_cyc_type_2"/>
</dbReference>
<dbReference type="InterPro" id="IPR000228">
    <property type="entry name" value="RNA3'_term_phos_cyc"/>
</dbReference>
<comment type="caution">
    <text evidence="7">The sequence shown here is derived from an EMBL/GenBank/DDBJ whole genome shotgun (WGS) entry which is preliminary data.</text>
</comment>
<evidence type="ECO:0000313" key="7">
    <source>
        <dbReference type="EMBL" id="KDN45735.1"/>
    </source>
</evidence>
<evidence type="ECO:0000259" key="5">
    <source>
        <dbReference type="Pfam" id="PF01137"/>
    </source>
</evidence>
<dbReference type="InterPro" id="IPR037136">
    <property type="entry name" value="RNA3'_phos_cyclase_dom_sf"/>
</dbReference>
<dbReference type="EMBL" id="JMSN01000040">
    <property type="protein sequence ID" value="KDN45735.1"/>
    <property type="molecule type" value="Genomic_DNA"/>
</dbReference>
<keyword evidence="8" id="KW-1185">Reference proteome</keyword>
<dbReference type="Proteomes" id="UP000027361">
    <property type="component" value="Unassembled WGS sequence"/>
</dbReference>
<evidence type="ECO:0000259" key="6">
    <source>
        <dbReference type="Pfam" id="PF05189"/>
    </source>
</evidence>
<comment type="similarity">
    <text evidence="2">Belongs to the RNA 3'-terminal cyclase family. Type 2 subfamily.</text>
</comment>
<dbReference type="InterPro" id="IPR036553">
    <property type="entry name" value="RPTC_insert"/>
</dbReference>
<dbReference type="NCBIfam" id="TIGR03400">
    <property type="entry name" value="18S_RNA_Rcl1p"/>
    <property type="match status" value="1"/>
</dbReference>
<dbReference type="GO" id="GO:0004521">
    <property type="term" value="F:RNA endonuclease activity"/>
    <property type="evidence" value="ECO:0007669"/>
    <property type="project" value="TreeGrafter"/>
</dbReference>
<dbReference type="InterPro" id="IPR013791">
    <property type="entry name" value="RNA3'-term_phos_cycl_insert"/>
</dbReference>
<dbReference type="Pfam" id="PF01137">
    <property type="entry name" value="RTC"/>
    <property type="match status" value="1"/>
</dbReference>
<accession>A0A066W4N1</accession>
<feature type="domain" description="RNA 3'-terminal phosphate cyclase insert" evidence="6">
    <location>
        <begin position="218"/>
        <end position="324"/>
    </location>
</feature>
<dbReference type="PANTHER" id="PTHR11096">
    <property type="entry name" value="RNA 3' TERMINAL PHOSPHATE CYCLASE"/>
    <property type="match status" value="1"/>
</dbReference>
<dbReference type="RefSeq" id="XP_013243272.1">
    <property type="nucleotide sequence ID" value="XM_013387818.1"/>
</dbReference>
<dbReference type="InterPro" id="IPR020719">
    <property type="entry name" value="RNA3'_term_phos_cycl-like_CS"/>
</dbReference>
<dbReference type="PROSITE" id="PS01287">
    <property type="entry name" value="RTC"/>
    <property type="match status" value="1"/>
</dbReference>
<dbReference type="FunCoup" id="A0A066W4N1">
    <property type="interactions" value="382"/>
</dbReference>
<dbReference type="OrthoDB" id="1911237at2759"/>
<dbReference type="STRING" id="1037660.A0A066W4N1"/>